<feature type="domain" description="HTH tetR-type" evidence="3">
    <location>
        <begin position="18"/>
        <end position="78"/>
    </location>
</feature>
<dbReference type="InterPro" id="IPR050109">
    <property type="entry name" value="HTH-type_TetR-like_transc_reg"/>
</dbReference>
<evidence type="ECO:0000256" key="2">
    <source>
        <dbReference type="PROSITE-ProRule" id="PRU00335"/>
    </source>
</evidence>
<dbReference type="SUPFAM" id="SSF48498">
    <property type="entry name" value="Tetracyclin repressor-like, C-terminal domain"/>
    <property type="match status" value="1"/>
</dbReference>
<protein>
    <submittedName>
        <fullName evidence="4">TetR/AcrR family transcriptional regulator</fullName>
    </submittedName>
</protein>
<keyword evidence="5" id="KW-1185">Reference proteome</keyword>
<evidence type="ECO:0000259" key="3">
    <source>
        <dbReference type="PROSITE" id="PS50977"/>
    </source>
</evidence>
<reference evidence="5" key="1">
    <citation type="submission" date="2023-12" db="EMBL/GenBank/DDBJ databases">
        <title>Novel species in genus Nocardioides.</title>
        <authorList>
            <person name="Zhou H."/>
        </authorList>
    </citation>
    <scope>NUCLEOTIDE SEQUENCE [LARGE SCALE GENOMIC DNA]</scope>
    <source>
        <strain evidence="5">HM61</strain>
    </source>
</reference>
<organism evidence="4 5">
    <name type="scientific">Nocardioides bizhenqiangii</name>
    <dbReference type="NCBI Taxonomy" id="3095076"/>
    <lineage>
        <taxon>Bacteria</taxon>
        <taxon>Bacillati</taxon>
        <taxon>Actinomycetota</taxon>
        <taxon>Actinomycetes</taxon>
        <taxon>Propionibacteriales</taxon>
        <taxon>Nocardioidaceae</taxon>
        <taxon>Nocardioides</taxon>
    </lineage>
</organism>
<accession>A0ABZ0ZLR3</accession>
<dbReference type="SUPFAM" id="SSF46689">
    <property type="entry name" value="Homeodomain-like"/>
    <property type="match status" value="1"/>
</dbReference>
<dbReference type="PRINTS" id="PR00455">
    <property type="entry name" value="HTHTETR"/>
</dbReference>
<dbReference type="InterPro" id="IPR009057">
    <property type="entry name" value="Homeodomain-like_sf"/>
</dbReference>
<evidence type="ECO:0000313" key="5">
    <source>
        <dbReference type="Proteomes" id="UP001327225"/>
    </source>
</evidence>
<evidence type="ECO:0000313" key="4">
    <source>
        <dbReference type="EMBL" id="WQQ25286.1"/>
    </source>
</evidence>
<dbReference type="PROSITE" id="PS50977">
    <property type="entry name" value="HTH_TETR_2"/>
    <property type="match status" value="1"/>
</dbReference>
<dbReference type="InterPro" id="IPR036271">
    <property type="entry name" value="Tet_transcr_reg_TetR-rel_C_sf"/>
</dbReference>
<gene>
    <name evidence="4" type="ORF">SHK19_15090</name>
</gene>
<dbReference type="Proteomes" id="UP001327225">
    <property type="component" value="Chromosome"/>
</dbReference>
<name>A0ABZ0ZLR3_9ACTN</name>
<sequence>MATSTSPDTGPRRRLRAPARRALVVEGGLRVFARTGYTAASMADIADASGVTRAVVYDHFASKKDLYVAVLVEQGALFLGHLESRIVSEGSPRERMRSTMDAVLAFAEDHPMAWRLLNVNTTHGDAVAEAAWQQAWAERSAQVVDLLTPDVERLGLTSDDVHLDLVVQMLMGALTQSVHWWSGRTRISREAVLDAGMALMWDGLGQLGRP</sequence>
<dbReference type="PANTHER" id="PTHR30055:SF226">
    <property type="entry name" value="HTH-TYPE TRANSCRIPTIONAL REGULATOR PKSA"/>
    <property type="match status" value="1"/>
</dbReference>
<dbReference type="Gene3D" id="1.10.357.10">
    <property type="entry name" value="Tetracycline Repressor, domain 2"/>
    <property type="match status" value="1"/>
</dbReference>
<dbReference type="RefSeq" id="WP_322936722.1">
    <property type="nucleotide sequence ID" value="NZ_CP141059.1"/>
</dbReference>
<feature type="DNA-binding region" description="H-T-H motif" evidence="2">
    <location>
        <begin position="41"/>
        <end position="60"/>
    </location>
</feature>
<proteinExistence type="predicted"/>
<dbReference type="PROSITE" id="PS01081">
    <property type="entry name" value="HTH_TETR_1"/>
    <property type="match status" value="1"/>
</dbReference>
<dbReference type="EMBL" id="CP141059">
    <property type="protein sequence ID" value="WQQ25286.1"/>
    <property type="molecule type" value="Genomic_DNA"/>
</dbReference>
<dbReference type="Pfam" id="PF00440">
    <property type="entry name" value="TetR_N"/>
    <property type="match status" value="1"/>
</dbReference>
<dbReference type="PANTHER" id="PTHR30055">
    <property type="entry name" value="HTH-TYPE TRANSCRIPTIONAL REGULATOR RUTR"/>
    <property type="match status" value="1"/>
</dbReference>
<dbReference type="InterPro" id="IPR023772">
    <property type="entry name" value="DNA-bd_HTH_TetR-type_CS"/>
</dbReference>
<keyword evidence="1 2" id="KW-0238">DNA-binding</keyword>
<dbReference type="InterPro" id="IPR001647">
    <property type="entry name" value="HTH_TetR"/>
</dbReference>
<evidence type="ECO:0000256" key="1">
    <source>
        <dbReference type="ARBA" id="ARBA00023125"/>
    </source>
</evidence>